<evidence type="ECO:0000256" key="3">
    <source>
        <dbReference type="ARBA" id="ARBA00022475"/>
    </source>
</evidence>
<proteinExistence type="inferred from homology"/>
<feature type="transmembrane region" description="Helical" evidence="7">
    <location>
        <begin position="74"/>
        <end position="98"/>
    </location>
</feature>
<dbReference type="AlphaFoldDB" id="A0A2S4JMD2"/>
<dbReference type="PANTHER" id="PTHR34584">
    <property type="entry name" value="NA(+)/H(+) ANTIPORTER SUBUNIT E1"/>
    <property type="match status" value="1"/>
</dbReference>
<dbReference type="GO" id="GO:0005886">
    <property type="term" value="C:plasma membrane"/>
    <property type="evidence" value="ECO:0007669"/>
    <property type="project" value="UniProtKB-SubCell"/>
</dbReference>
<evidence type="ECO:0000256" key="2">
    <source>
        <dbReference type="ARBA" id="ARBA00006228"/>
    </source>
</evidence>
<comment type="similarity">
    <text evidence="2">Belongs to the CPA3 antiporters (TC 2.A.63) subunit E family.</text>
</comment>
<evidence type="ECO:0000256" key="6">
    <source>
        <dbReference type="ARBA" id="ARBA00023136"/>
    </source>
</evidence>
<dbReference type="PANTHER" id="PTHR34584:SF1">
    <property type="entry name" value="NA(+)_H(+) ANTIPORTER SUBUNIT E1"/>
    <property type="match status" value="1"/>
</dbReference>
<keyword evidence="3" id="KW-1003">Cell membrane</keyword>
<evidence type="ECO:0000256" key="7">
    <source>
        <dbReference type="SAM" id="Phobius"/>
    </source>
</evidence>
<evidence type="ECO:0000313" key="9">
    <source>
        <dbReference type="Proteomes" id="UP000237350"/>
    </source>
</evidence>
<dbReference type="Pfam" id="PF01899">
    <property type="entry name" value="MNHE"/>
    <property type="match status" value="1"/>
</dbReference>
<evidence type="ECO:0000256" key="1">
    <source>
        <dbReference type="ARBA" id="ARBA00004651"/>
    </source>
</evidence>
<dbReference type="PIRSF" id="PIRSF019239">
    <property type="entry name" value="MrpE"/>
    <property type="match status" value="1"/>
</dbReference>
<feature type="transmembrane region" description="Helical" evidence="7">
    <location>
        <begin position="35"/>
        <end position="54"/>
    </location>
</feature>
<evidence type="ECO:0000256" key="4">
    <source>
        <dbReference type="ARBA" id="ARBA00022692"/>
    </source>
</evidence>
<accession>A0A2S4JMD2</accession>
<comment type="caution">
    <text evidence="8">The sequence shown here is derived from an EMBL/GenBank/DDBJ whole genome shotgun (WGS) entry which is preliminary data.</text>
</comment>
<dbReference type="InterPro" id="IPR002758">
    <property type="entry name" value="Cation_antiport_E"/>
</dbReference>
<comment type="subcellular location">
    <subcellularLocation>
        <location evidence="1">Cell membrane</location>
        <topology evidence="1">Multi-pass membrane protein</topology>
    </subcellularLocation>
</comment>
<dbReference type="GO" id="GO:0008324">
    <property type="term" value="F:monoatomic cation transmembrane transporter activity"/>
    <property type="evidence" value="ECO:0007669"/>
    <property type="project" value="InterPro"/>
</dbReference>
<name>A0A2S4JMD2_9SPIO</name>
<keyword evidence="9" id="KW-1185">Reference proteome</keyword>
<organism evidence="8 9">
    <name type="scientific">Alkalispirochaeta sphaeroplastigenens</name>
    <dbReference type="NCBI Taxonomy" id="1187066"/>
    <lineage>
        <taxon>Bacteria</taxon>
        <taxon>Pseudomonadati</taxon>
        <taxon>Spirochaetota</taxon>
        <taxon>Spirochaetia</taxon>
        <taxon>Spirochaetales</taxon>
        <taxon>Spirochaetaceae</taxon>
        <taxon>Alkalispirochaeta</taxon>
    </lineage>
</organism>
<keyword evidence="6 7" id="KW-0472">Membrane</keyword>
<reference evidence="9" key="1">
    <citation type="submission" date="2015-12" db="EMBL/GenBank/DDBJ databases">
        <authorList>
            <person name="Lodha T.D."/>
            <person name="Chintalapati S."/>
            <person name="Chintalapati V.R."/>
            <person name="Sravanthi T."/>
        </authorList>
    </citation>
    <scope>NUCLEOTIDE SEQUENCE [LARGE SCALE GENOMIC DNA]</scope>
    <source>
        <strain evidence="9">JC133</strain>
    </source>
</reference>
<protein>
    <submittedName>
        <fullName evidence="8">Cation:proton antiporter</fullName>
    </submittedName>
</protein>
<feature type="transmembrane region" description="Helical" evidence="7">
    <location>
        <begin position="6"/>
        <end position="26"/>
    </location>
</feature>
<keyword evidence="4 7" id="KW-0812">Transmembrane</keyword>
<gene>
    <name evidence="8" type="ORF">AU468_09450</name>
</gene>
<dbReference type="EMBL" id="LPWH01000072">
    <property type="protein sequence ID" value="POR00678.1"/>
    <property type="molecule type" value="Genomic_DNA"/>
</dbReference>
<dbReference type="RefSeq" id="WP_245874164.1">
    <property type="nucleotide sequence ID" value="NZ_LPWH01000072.1"/>
</dbReference>
<evidence type="ECO:0000313" key="8">
    <source>
        <dbReference type="EMBL" id="POR00678.1"/>
    </source>
</evidence>
<sequence>MRSSTKWAIVRVCITTCYLFAGWLLFTGSFDRESLFLGVVCSLLVALLTFDSFIVETEVAWRSLVPRLHWGGSYLLLLLWKIYQSSFAMAWIMVSGSFRPRVVHFRTRLRSDIARAMLATSITLTPGTVALEMDEDHLVVHWMKATTSHSRHAGALITGNLEKILRRLWG</sequence>
<evidence type="ECO:0000256" key="5">
    <source>
        <dbReference type="ARBA" id="ARBA00022989"/>
    </source>
</evidence>
<dbReference type="Proteomes" id="UP000237350">
    <property type="component" value="Unassembled WGS sequence"/>
</dbReference>
<keyword evidence="5 7" id="KW-1133">Transmembrane helix</keyword>